<feature type="region of interest" description="Disordered" evidence="1">
    <location>
        <begin position="223"/>
        <end position="258"/>
    </location>
</feature>
<dbReference type="GO" id="GO:0005634">
    <property type="term" value="C:nucleus"/>
    <property type="evidence" value="ECO:0007669"/>
    <property type="project" value="TreeGrafter"/>
</dbReference>
<feature type="compositionally biased region" description="Pro residues" evidence="1">
    <location>
        <begin position="233"/>
        <end position="248"/>
    </location>
</feature>
<evidence type="ECO:0000256" key="1">
    <source>
        <dbReference type="SAM" id="MobiDB-lite"/>
    </source>
</evidence>
<dbReference type="PANTHER" id="PTHR31644">
    <property type="entry name" value="TRANSCRIPTIONAL ACTIVATOR ARO80-RELATED"/>
    <property type="match status" value="1"/>
</dbReference>
<dbReference type="PANTHER" id="PTHR31644:SF2">
    <property type="entry name" value="TRANSCRIPTIONAL ACTIVATOR ARO80-RELATED"/>
    <property type="match status" value="1"/>
</dbReference>
<evidence type="ECO:0000313" key="3">
    <source>
        <dbReference type="Proteomes" id="UP001161017"/>
    </source>
</evidence>
<sequence>MNGIALQAVIDTAITRAGGNAPATSPRSPDSTASSSFSNMQHQNESYVREVVDASRTILRHVVYDLLPDDFLKHAPVRAYFRIVSAAMFLLKTFALGAKRTEVNTSLELLDQTINAFRTSVVDDVHLCLRIADLLENLTSSIRQKFIPWTAQHSYSPQMATKDPTLYPANNSTAGPLQQPAPQGIRYVRQMNQANQPGQMPAYLGAPNSDITVIPPPRGMYNNTTFNMTNFPAGPPQPQPQQPPPHFYPHPQQQQQQQQQQAAEAYAQMNNSAAVADPNSIRAGPEDDWMTIDLNPLLNNEGMVTGVEDDWFGNGFGPDTYNNLEVLGKLVNEGASPWGPPQGGGGDMGF</sequence>
<comment type="caution">
    <text evidence="2">The sequence shown here is derived from an EMBL/GenBank/DDBJ whole genome shotgun (WGS) entry which is preliminary data.</text>
</comment>
<feature type="region of interest" description="Disordered" evidence="1">
    <location>
        <begin position="17"/>
        <end position="42"/>
    </location>
</feature>
<dbReference type="InterPro" id="IPR052780">
    <property type="entry name" value="AAA_Catabolism_Regulators"/>
</dbReference>
<dbReference type="GO" id="GO:0045944">
    <property type="term" value="P:positive regulation of transcription by RNA polymerase II"/>
    <property type="evidence" value="ECO:0007669"/>
    <property type="project" value="TreeGrafter"/>
</dbReference>
<dbReference type="GO" id="GO:0009074">
    <property type="term" value="P:aromatic amino acid family catabolic process"/>
    <property type="evidence" value="ECO:0007669"/>
    <property type="project" value="TreeGrafter"/>
</dbReference>
<gene>
    <name evidence="2" type="primary">ARO80</name>
    <name evidence="2" type="ORF">OHK93_008562</name>
</gene>
<keyword evidence="3" id="KW-1185">Reference proteome</keyword>
<name>A0AA43TVD8_9LECA</name>
<dbReference type="AlphaFoldDB" id="A0AA43TVD8"/>
<accession>A0AA43TVD8</accession>
<feature type="compositionally biased region" description="Low complexity" evidence="1">
    <location>
        <begin position="21"/>
        <end position="38"/>
    </location>
</feature>
<proteinExistence type="predicted"/>
<reference evidence="2" key="1">
    <citation type="journal article" date="2023" name="Genome Biol. Evol.">
        <title>First Whole Genome Sequence and Flow Cytometry Genome Size Data for the Lichen-Forming Fungus Ramalina farinacea (Ascomycota).</title>
        <authorList>
            <person name="Llewellyn T."/>
            <person name="Mian S."/>
            <person name="Hill R."/>
            <person name="Leitch I.J."/>
            <person name="Gaya E."/>
        </authorList>
    </citation>
    <scope>NUCLEOTIDE SEQUENCE</scope>
    <source>
        <strain evidence="2">LIQ254RAFAR</strain>
    </source>
</reference>
<dbReference type="EMBL" id="JAPUFD010000009">
    <property type="protein sequence ID" value="MDI1489284.1"/>
    <property type="molecule type" value="Genomic_DNA"/>
</dbReference>
<dbReference type="Proteomes" id="UP001161017">
    <property type="component" value="Unassembled WGS sequence"/>
</dbReference>
<organism evidence="2 3">
    <name type="scientific">Ramalina farinacea</name>
    <dbReference type="NCBI Taxonomy" id="258253"/>
    <lineage>
        <taxon>Eukaryota</taxon>
        <taxon>Fungi</taxon>
        <taxon>Dikarya</taxon>
        <taxon>Ascomycota</taxon>
        <taxon>Pezizomycotina</taxon>
        <taxon>Lecanoromycetes</taxon>
        <taxon>OSLEUM clade</taxon>
        <taxon>Lecanoromycetidae</taxon>
        <taxon>Lecanorales</taxon>
        <taxon>Lecanorineae</taxon>
        <taxon>Ramalinaceae</taxon>
        <taxon>Ramalina</taxon>
    </lineage>
</organism>
<protein>
    <submittedName>
        <fullName evidence="2">Zinc finger transcriptional activator</fullName>
    </submittedName>
</protein>
<feature type="compositionally biased region" description="Low complexity" evidence="1">
    <location>
        <begin position="249"/>
        <end position="258"/>
    </location>
</feature>
<evidence type="ECO:0000313" key="2">
    <source>
        <dbReference type="EMBL" id="MDI1489284.1"/>
    </source>
</evidence>
<dbReference type="GO" id="GO:0000981">
    <property type="term" value="F:DNA-binding transcription factor activity, RNA polymerase II-specific"/>
    <property type="evidence" value="ECO:0007669"/>
    <property type="project" value="TreeGrafter"/>
</dbReference>